<dbReference type="Pfam" id="PF02661">
    <property type="entry name" value="Fic"/>
    <property type="match status" value="1"/>
</dbReference>
<name>A0ABV6B591_9DEIO</name>
<dbReference type="InterPro" id="IPR036597">
    <property type="entry name" value="Fido-like_dom_sf"/>
</dbReference>
<accession>A0ABV6B591</accession>
<gene>
    <name evidence="2" type="ORF">ACFFLM_16715</name>
</gene>
<proteinExistence type="predicted"/>
<dbReference type="InterPro" id="IPR003812">
    <property type="entry name" value="Fido"/>
</dbReference>
<dbReference type="Gene3D" id="1.10.3290.10">
    <property type="entry name" value="Fido-like domain"/>
    <property type="match status" value="1"/>
</dbReference>
<dbReference type="EMBL" id="JBHLYR010000052">
    <property type="protein sequence ID" value="MFB9993606.1"/>
    <property type="molecule type" value="Genomic_DNA"/>
</dbReference>
<dbReference type="PROSITE" id="PS51459">
    <property type="entry name" value="FIDO"/>
    <property type="match status" value="1"/>
</dbReference>
<evidence type="ECO:0000313" key="3">
    <source>
        <dbReference type="Proteomes" id="UP001589733"/>
    </source>
</evidence>
<feature type="domain" description="Fido" evidence="1">
    <location>
        <begin position="98"/>
        <end position="239"/>
    </location>
</feature>
<sequence>MTRRSPDAPLSGLEWRVHKLRELGGLPAAGVRNDEWLYMLEQETRQSLSIEGYFATDQELKAVLAGRKSFPEILNYHRAAQSLYDLALQQHREGELGLSVSLIRHIHSELFRELDARRGSFRAGSIRITGARVTPPTADVDAYVRAFVELVPTLIGRFPLMGTLARLHVLFESIHPFADGNGRAGRILLNYVGISLGLPPIIINGMQQAERETYYQALEAGDVGFHAGFPSPEVAALQEALQMGNFDPLQQLLTEGTLPQLNLLIAAAVEAKTPLQPLRELAPELGVQEATLRQWVQRGHLIALKRGGRLLSHSELLVRPSETGK</sequence>
<evidence type="ECO:0000259" key="1">
    <source>
        <dbReference type="PROSITE" id="PS51459"/>
    </source>
</evidence>
<dbReference type="PANTHER" id="PTHR13504:SF38">
    <property type="entry name" value="FIDO DOMAIN-CONTAINING PROTEIN"/>
    <property type="match status" value="1"/>
</dbReference>
<dbReference type="InterPro" id="IPR040198">
    <property type="entry name" value="Fido_containing"/>
</dbReference>
<evidence type="ECO:0000313" key="2">
    <source>
        <dbReference type="EMBL" id="MFB9993606.1"/>
    </source>
</evidence>
<dbReference type="RefSeq" id="WP_380012771.1">
    <property type="nucleotide sequence ID" value="NZ_JBHLYR010000052.1"/>
</dbReference>
<reference evidence="2 3" key="1">
    <citation type="submission" date="2024-09" db="EMBL/GenBank/DDBJ databases">
        <authorList>
            <person name="Sun Q."/>
            <person name="Mori K."/>
        </authorList>
    </citation>
    <scope>NUCLEOTIDE SEQUENCE [LARGE SCALE GENOMIC DNA]</scope>
    <source>
        <strain evidence="2 3">JCM 13503</strain>
    </source>
</reference>
<comment type="caution">
    <text evidence="2">The sequence shown here is derived from an EMBL/GenBank/DDBJ whole genome shotgun (WGS) entry which is preliminary data.</text>
</comment>
<dbReference type="SUPFAM" id="SSF140931">
    <property type="entry name" value="Fic-like"/>
    <property type="match status" value="1"/>
</dbReference>
<protein>
    <submittedName>
        <fullName evidence="2">Fic family protein</fullName>
    </submittedName>
</protein>
<keyword evidence="3" id="KW-1185">Reference proteome</keyword>
<dbReference type="PANTHER" id="PTHR13504">
    <property type="entry name" value="FIDO DOMAIN-CONTAINING PROTEIN DDB_G0283145"/>
    <property type="match status" value="1"/>
</dbReference>
<organism evidence="2 3">
    <name type="scientific">Deinococcus oregonensis</name>
    <dbReference type="NCBI Taxonomy" id="1805970"/>
    <lineage>
        <taxon>Bacteria</taxon>
        <taxon>Thermotogati</taxon>
        <taxon>Deinococcota</taxon>
        <taxon>Deinococci</taxon>
        <taxon>Deinococcales</taxon>
        <taxon>Deinococcaceae</taxon>
        <taxon>Deinococcus</taxon>
    </lineage>
</organism>
<dbReference type="Proteomes" id="UP001589733">
    <property type="component" value="Unassembled WGS sequence"/>
</dbReference>